<dbReference type="PROSITE" id="PS51671">
    <property type="entry name" value="ACT"/>
    <property type="match status" value="1"/>
</dbReference>
<dbReference type="AlphaFoldDB" id="A0A5R8QEZ8"/>
<evidence type="ECO:0000313" key="7">
    <source>
        <dbReference type="Proteomes" id="UP000306912"/>
    </source>
</evidence>
<dbReference type="InParanoid" id="A0A5R8QEZ8"/>
<dbReference type="InterPro" id="IPR003439">
    <property type="entry name" value="ABC_transporter-like_ATP-bd"/>
</dbReference>
<dbReference type="OrthoDB" id="9806726at2"/>
<dbReference type="SMART" id="SM00382">
    <property type="entry name" value="AAA"/>
    <property type="match status" value="1"/>
</dbReference>
<dbReference type="InterPro" id="IPR003593">
    <property type="entry name" value="AAA+_ATPase"/>
</dbReference>
<dbReference type="InterPro" id="IPR025302">
    <property type="entry name" value="DrrA1/2-like_C"/>
</dbReference>
<evidence type="ECO:0000259" key="4">
    <source>
        <dbReference type="PROSITE" id="PS50893"/>
    </source>
</evidence>
<dbReference type="GO" id="GO:0005524">
    <property type="term" value="F:ATP binding"/>
    <property type="evidence" value="ECO:0007669"/>
    <property type="project" value="UniProtKB-KW"/>
</dbReference>
<feature type="domain" description="ACT" evidence="5">
    <location>
        <begin position="262"/>
        <end position="312"/>
    </location>
</feature>
<organism evidence="6 7">
    <name type="scientific">Culicoidibacter larvae</name>
    <dbReference type="NCBI Taxonomy" id="2579976"/>
    <lineage>
        <taxon>Bacteria</taxon>
        <taxon>Bacillati</taxon>
        <taxon>Bacillota</taxon>
        <taxon>Culicoidibacteria</taxon>
        <taxon>Culicoidibacterales</taxon>
        <taxon>Culicoidibacteraceae</taxon>
        <taxon>Culicoidibacter</taxon>
    </lineage>
</organism>
<dbReference type="Pfam" id="PF00005">
    <property type="entry name" value="ABC_tran"/>
    <property type="match status" value="1"/>
</dbReference>
<dbReference type="Pfam" id="PF13732">
    <property type="entry name" value="DrrA1-3_C"/>
    <property type="match status" value="1"/>
</dbReference>
<reference evidence="6 7" key="1">
    <citation type="submission" date="2019-05" db="EMBL/GenBank/DDBJ databases">
        <title>Culicoidintestinum kansasii gen. nov., sp. nov. from the gastrointestinal tract of the biting midge, Culicoides sonorensis.</title>
        <authorList>
            <person name="Neupane S."/>
            <person name="Ghosh A."/>
            <person name="Gunther S."/>
            <person name="Martin K."/>
            <person name="Zurek L."/>
        </authorList>
    </citation>
    <scope>NUCLEOTIDE SEQUENCE [LARGE SCALE GENOMIC DNA]</scope>
    <source>
        <strain evidence="6 7">CS-1</strain>
    </source>
</reference>
<dbReference type="InterPro" id="IPR002912">
    <property type="entry name" value="ACT_dom"/>
</dbReference>
<feature type="domain" description="ABC transporter" evidence="4">
    <location>
        <begin position="5"/>
        <end position="235"/>
    </location>
</feature>
<dbReference type="PANTHER" id="PTHR43582">
    <property type="entry name" value="LINEARMYCIN RESISTANCE ATP-BINDING PROTEIN LNRL"/>
    <property type="match status" value="1"/>
</dbReference>
<dbReference type="PANTHER" id="PTHR43582:SF2">
    <property type="entry name" value="LINEARMYCIN RESISTANCE ATP-BINDING PROTEIN LNRL"/>
    <property type="match status" value="1"/>
</dbReference>
<dbReference type="SUPFAM" id="SSF52540">
    <property type="entry name" value="P-loop containing nucleoside triphosphate hydrolases"/>
    <property type="match status" value="1"/>
</dbReference>
<keyword evidence="2" id="KW-0547">Nucleotide-binding</keyword>
<keyword evidence="1" id="KW-0813">Transport</keyword>
<keyword evidence="3 6" id="KW-0067">ATP-binding</keyword>
<dbReference type="GO" id="GO:0016887">
    <property type="term" value="F:ATP hydrolysis activity"/>
    <property type="evidence" value="ECO:0007669"/>
    <property type="project" value="InterPro"/>
</dbReference>
<evidence type="ECO:0000256" key="1">
    <source>
        <dbReference type="ARBA" id="ARBA00022448"/>
    </source>
</evidence>
<gene>
    <name evidence="6" type="ORF">FEZ08_02875</name>
</gene>
<dbReference type="PROSITE" id="PS50893">
    <property type="entry name" value="ABC_TRANSPORTER_2"/>
    <property type="match status" value="1"/>
</dbReference>
<evidence type="ECO:0000259" key="5">
    <source>
        <dbReference type="PROSITE" id="PS51671"/>
    </source>
</evidence>
<protein>
    <submittedName>
        <fullName evidence="6">ABC transporter ATP-binding protein</fullName>
    </submittedName>
</protein>
<name>A0A5R8QEZ8_9FIRM</name>
<dbReference type="Gene3D" id="3.40.50.300">
    <property type="entry name" value="P-loop containing nucleotide triphosphate hydrolases"/>
    <property type="match status" value="1"/>
</dbReference>
<accession>A0A5R8QEZ8</accession>
<proteinExistence type="predicted"/>
<dbReference type="InterPro" id="IPR027417">
    <property type="entry name" value="P-loop_NTPase"/>
</dbReference>
<sequence>MKVIVDVDGVVKRYNNVAALKKFSIQVREGEIYGLLGPNGAGKTTAINAILGLLSIDSGSIKIFDKELKGNEAAIKKQVGVIPQQVAVFRDLTVQENIDFFAQLYKVAASNRKQYVADAIAFTGLEAYSKKRAKELSGGLQRRLNIACGIVHKPRLIFMDEPTVAIDPQSRNSILEGIIRLRDEGATIVYTSHYMEEVEAICDYIAIVDNGYIIAQGSKEALKDMVSDKEAIRIIADNLNETVFKELRLLALVEDVTHEAEVLTISIQKNADVLNKVITILQAHGVEIHSINVETPTLNTVFLTLTGKQLRD</sequence>
<evidence type="ECO:0000313" key="6">
    <source>
        <dbReference type="EMBL" id="TLG76578.1"/>
    </source>
</evidence>
<evidence type="ECO:0000256" key="2">
    <source>
        <dbReference type="ARBA" id="ARBA00022741"/>
    </source>
</evidence>
<keyword evidence="7" id="KW-1185">Reference proteome</keyword>
<dbReference type="FunCoup" id="A0A5R8QEZ8">
    <property type="interactions" value="340"/>
</dbReference>
<dbReference type="RefSeq" id="WP_138190215.1">
    <property type="nucleotide sequence ID" value="NZ_VBWP01000002.1"/>
</dbReference>
<evidence type="ECO:0000256" key="3">
    <source>
        <dbReference type="ARBA" id="ARBA00022840"/>
    </source>
</evidence>
<comment type="caution">
    <text evidence="6">The sequence shown here is derived from an EMBL/GenBank/DDBJ whole genome shotgun (WGS) entry which is preliminary data.</text>
</comment>
<dbReference type="EMBL" id="VBWP01000002">
    <property type="protein sequence ID" value="TLG76578.1"/>
    <property type="molecule type" value="Genomic_DNA"/>
</dbReference>
<dbReference type="Proteomes" id="UP000306912">
    <property type="component" value="Unassembled WGS sequence"/>
</dbReference>